<feature type="compositionally biased region" description="Low complexity" evidence="11">
    <location>
        <begin position="554"/>
        <end position="565"/>
    </location>
</feature>
<sequence length="904" mass="100550">MEAGETWNVSLEWPPPNITTTETPTFTQMPPTAGSGIPLNYAGLFLIVIPLITLLGNLLVIISVLRYRALQSAINFLILGLAVADLLVAIIVMPYAVYVYVTNGDWYLGNLMCDVYMASDVCCSTASILLLAVISFDRYRAVSLPIQYSRQSQNVKRVCYVIAVIWLVSLTLASPMVFGVNVRPPDANPYECRFYNAEFSILSSMISFVLPCFLVLFVYIRIIIALKKREKAAKMRREKNTIAHGLTMRPDTGDEQVDEEAAGRIVAGPVVNVMMAALPSMTRRMRQFERHRRAIELAGEEEWEEEDELDVMDECCGGDDAGDDDDDYHADDGQGVVEASAPRTTSMLRRIINAASVGTTSSAAPSVVSTSGMPAFFAKNVSTTSPSSSSCARATTTTTSATSKASNAQPPLPMLLSMSEFNVTHSVHHRFFSAPSPSFFFYFYLTNVFTAFPLFFHYFSESLSLAYEREFGNSSTPRSSIESLSENVNVITNDFISENCTTISRRSSYGDDSQPTSSQTSSGDGRNYNIKGQKRFRNLSRNYSTKHHRKVVKVNRSNSRSNSRSASITNQAEEAFIPSIIRTISRRSPRLFRRDKADIKKHSMILANPITESPKEYRRVSMPIRPTNSQTETETISASRDIDHLPTTTLSRSTTANSAELLGSPDEIANFPALITETVLEDVLAETKECGTMQPTVSFALTVREMEGNALNNLKGCSAESSRRVSQADPPLAIQILTRPSLPNLDLQRMDSIGTTCSSKTRADSLRSVDSKSSKKSSRNGIAVKLVKRAIKHEHSLKRKVSKAQRKEKRATKTLGVVVGVFLVCWVPFFVINILNAVCILLNKDSCQVGYDLFFYCTWIGYMNSFMNPIIYTIFNTEFRRAFKSILFGRNSTRHHFSNKQAHV</sequence>
<keyword evidence="3 10" id="KW-0812">Transmembrane</keyword>
<evidence type="ECO:0000313" key="15">
    <source>
        <dbReference type="Proteomes" id="UP000008068"/>
    </source>
</evidence>
<dbReference type="SUPFAM" id="SSF81321">
    <property type="entry name" value="Family A G protein-coupled receptor-like"/>
    <property type="match status" value="2"/>
</dbReference>
<dbReference type="GO" id="GO:0032094">
    <property type="term" value="P:response to food"/>
    <property type="evidence" value="ECO:0007669"/>
    <property type="project" value="EnsemblMetazoa"/>
</dbReference>
<keyword evidence="4 12" id="KW-1133">Transmembrane helix</keyword>
<name>G0NPR6_CAEBE</name>
<feature type="compositionally biased region" description="Low complexity" evidence="11">
    <location>
        <begin position="382"/>
        <end position="408"/>
    </location>
</feature>
<evidence type="ECO:0000259" key="13">
    <source>
        <dbReference type="PROSITE" id="PS50262"/>
    </source>
</evidence>
<dbReference type="GO" id="GO:0090326">
    <property type="term" value="P:positive regulation of locomotion involved in locomotory behavior"/>
    <property type="evidence" value="ECO:0007669"/>
    <property type="project" value="EnsemblMetazoa"/>
</dbReference>
<dbReference type="PROSITE" id="PS00237">
    <property type="entry name" value="G_PROTEIN_RECEP_F1_1"/>
    <property type="match status" value="1"/>
</dbReference>
<feature type="transmembrane region" description="Helical" evidence="12">
    <location>
        <begin position="158"/>
        <end position="179"/>
    </location>
</feature>
<dbReference type="GO" id="GO:0090327">
    <property type="term" value="P:negative regulation of locomotion involved in locomotory behavior"/>
    <property type="evidence" value="ECO:0007669"/>
    <property type="project" value="EnsemblMetazoa"/>
</dbReference>
<keyword evidence="6 12" id="KW-0472">Membrane</keyword>
<feature type="transmembrane region" description="Helical" evidence="12">
    <location>
        <begin position="39"/>
        <end position="62"/>
    </location>
</feature>
<dbReference type="PANTHER" id="PTHR24248:SF125">
    <property type="entry name" value="DOPAMINE D2-LIKE RECEPTOR"/>
    <property type="match status" value="1"/>
</dbReference>
<feature type="region of interest" description="Disordered" evidence="11">
    <location>
        <begin position="506"/>
        <end position="567"/>
    </location>
</feature>
<evidence type="ECO:0000256" key="3">
    <source>
        <dbReference type="ARBA" id="ARBA00022692"/>
    </source>
</evidence>
<comment type="similarity">
    <text evidence="10">Belongs to the G-protein coupled receptor 1 family.</text>
</comment>
<keyword evidence="9 10" id="KW-0807">Transducer</keyword>
<protein>
    <submittedName>
        <fullName evidence="14">CBN-DOP-2 protein</fullName>
    </submittedName>
</protein>
<feature type="region of interest" description="Disordered" evidence="11">
    <location>
        <begin position="381"/>
        <end position="409"/>
    </location>
</feature>
<evidence type="ECO:0000256" key="11">
    <source>
        <dbReference type="SAM" id="MobiDB-lite"/>
    </source>
</evidence>
<evidence type="ECO:0000256" key="7">
    <source>
        <dbReference type="ARBA" id="ARBA00023157"/>
    </source>
</evidence>
<feature type="transmembrane region" description="Helical" evidence="12">
    <location>
        <begin position="815"/>
        <end position="841"/>
    </location>
</feature>
<evidence type="ECO:0000256" key="4">
    <source>
        <dbReference type="ARBA" id="ARBA00022989"/>
    </source>
</evidence>
<dbReference type="EMBL" id="GL379921">
    <property type="protein sequence ID" value="EGT35356.1"/>
    <property type="molecule type" value="Genomic_DNA"/>
</dbReference>
<dbReference type="GO" id="GO:0034608">
    <property type="term" value="P:vulval location"/>
    <property type="evidence" value="ECO:0007669"/>
    <property type="project" value="EnsemblMetazoa"/>
</dbReference>
<reference evidence="15" key="1">
    <citation type="submission" date="2011-07" db="EMBL/GenBank/DDBJ databases">
        <authorList>
            <consortium name="Caenorhabditis brenneri Sequencing and Analysis Consortium"/>
            <person name="Wilson R.K."/>
        </authorList>
    </citation>
    <scope>NUCLEOTIDE SEQUENCE [LARGE SCALE GENOMIC DNA]</scope>
    <source>
        <strain evidence="15">PB2801</strain>
    </source>
</reference>
<proteinExistence type="inferred from homology"/>
<feature type="transmembrane region" description="Helical" evidence="12">
    <location>
        <begin position="116"/>
        <end position="137"/>
    </location>
</feature>
<dbReference type="CDD" id="cd15053">
    <property type="entry name" value="7tmA_D2-like_dopamine_R"/>
    <property type="match status" value="1"/>
</dbReference>
<dbReference type="PANTHER" id="PTHR24248">
    <property type="entry name" value="ADRENERGIC RECEPTOR-RELATED G-PROTEIN COUPLED RECEPTOR"/>
    <property type="match status" value="1"/>
</dbReference>
<dbReference type="FunCoup" id="G0NPR6">
    <property type="interactions" value="135"/>
</dbReference>
<feature type="transmembrane region" description="Helical" evidence="12">
    <location>
        <begin position="199"/>
        <end position="226"/>
    </location>
</feature>
<feature type="transmembrane region" description="Helical" evidence="12">
    <location>
        <begin position="74"/>
        <end position="96"/>
    </location>
</feature>
<dbReference type="GO" id="GO:0001591">
    <property type="term" value="F:dopamine neurotransmitter receptor activity, coupled via Gi/Go"/>
    <property type="evidence" value="ECO:0007669"/>
    <property type="project" value="EnsemblMetazoa"/>
</dbReference>
<dbReference type="GO" id="GO:0005886">
    <property type="term" value="C:plasma membrane"/>
    <property type="evidence" value="ECO:0007669"/>
    <property type="project" value="UniProtKB-SubCell"/>
</dbReference>
<dbReference type="GO" id="GO:0033602">
    <property type="term" value="P:negative regulation of dopamine secretion"/>
    <property type="evidence" value="ECO:0007669"/>
    <property type="project" value="EnsemblMetazoa"/>
</dbReference>
<feature type="compositionally biased region" description="Basic residues" evidence="11">
    <location>
        <begin position="532"/>
        <end position="553"/>
    </location>
</feature>
<dbReference type="GO" id="GO:0071419">
    <property type="term" value="P:cellular response to amphetamine"/>
    <property type="evidence" value="ECO:0007669"/>
    <property type="project" value="EnsemblMetazoa"/>
</dbReference>
<keyword evidence="15" id="KW-1185">Reference proteome</keyword>
<dbReference type="FunFam" id="1.20.1070.10:FF:000387">
    <property type="entry name" value="DOPamine receptor"/>
    <property type="match status" value="1"/>
</dbReference>
<keyword evidence="5 10" id="KW-0297">G-protein coupled receptor</keyword>
<dbReference type="OrthoDB" id="6358729at2759"/>
<dbReference type="PROSITE" id="PS50262">
    <property type="entry name" value="G_PROTEIN_RECEP_F1_2"/>
    <property type="match status" value="1"/>
</dbReference>
<accession>G0NPR6</accession>
<feature type="compositionally biased region" description="Low complexity" evidence="11">
    <location>
        <begin position="510"/>
        <end position="525"/>
    </location>
</feature>
<evidence type="ECO:0000256" key="6">
    <source>
        <dbReference type="ARBA" id="ARBA00023136"/>
    </source>
</evidence>
<dbReference type="Proteomes" id="UP000008068">
    <property type="component" value="Unassembled WGS sequence"/>
</dbReference>
<dbReference type="GO" id="GO:1902847">
    <property type="term" value="P:regulation of neuronal signal transduction"/>
    <property type="evidence" value="ECO:0007669"/>
    <property type="project" value="EnsemblMetazoa"/>
</dbReference>
<feature type="domain" description="G-protein coupled receptors family 1 profile" evidence="13">
    <location>
        <begin position="56"/>
        <end position="872"/>
    </location>
</feature>
<dbReference type="GO" id="GO:0004930">
    <property type="term" value="F:G protein-coupled receptor activity"/>
    <property type="evidence" value="ECO:0007669"/>
    <property type="project" value="UniProtKB-KW"/>
</dbReference>
<evidence type="ECO:0000256" key="2">
    <source>
        <dbReference type="ARBA" id="ARBA00022475"/>
    </source>
</evidence>
<keyword evidence="8 10" id="KW-0675">Receptor</keyword>
<dbReference type="STRING" id="135651.G0NPR6"/>
<dbReference type="GO" id="GO:1902437">
    <property type="term" value="P:positive regulation of male mating behavior"/>
    <property type="evidence" value="ECO:0007669"/>
    <property type="project" value="EnsemblMetazoa"/>
</dbReference>
<dbReference type="InterPro" id="IPR000276">
    <property type="entry name" value="GPCR_Rhodpsn"/>
</dbReference>
<gene>
    <name evidence="14" type="primary">Cbn-dop-2</name>
    <name evidence="14" type="ORF">CAEBREN_15114</name>
</gene>
<dbReference type="OMA" id="MEAGETW"/>
<dbReference type="FunFam" id="1.20.1070.10:FF:000377">
    <property type="entry name" value="DOPamine receptor"/>
    <property type="match status" value="1"/>
</dbReference>
<dbReference type="SMART" id="SM01381">
    <property type="entry name" value="7TM_GPCR_Srsx"/>
    <property type="match status" value="1"/>
</dbReference>
<organism evidence="15">
    <name type="scientific">Caenorhabditis brenneri</name>
    <name type="common">Nematode worm</name>
    <dbReference type="NCBI Taxonomy" id="135651"/>
    <lineage>
        <taxon>Eukaryota</taxon>
        <taxon>Metazoa</taxon>
        <taxon>Ecdysozoa</taxon>
        <taxon>Nematoda</taxon>
        <taxon>Chromadorea</taxon>
        <taxon>Rhabditida</taxon>
        <taxon>Rhabditina</taxon>
        <taxon>Rhabditomorpha</taxon>
        <taxon>Rhabditoidea</taxon>
        <taxon>Rhabditidae</taxon>
        <taxon>Peloderinae</taxon>
        <taxon>Caenorhabditis</taxon>
    </lineage>
</organism>
<dbReference type="GO" id="GO:0034609">
    <property type="term" value="P:spicule insertion"/>
    <property type="evidence" value="ECO:0007669"/>
    <property type="project" value="EnsemblMetazoa"/>
</dbReference>
<dbReference type="GO" id="GO:0071316">
    <property type="term" value="P:cellular response to nicotine"/>
    <property type="evidence" value="ECO:0007669"/>
    <property type="project" value="EnsemblMetazoa"/>
</dbReference>
<evidence type="ECO:0000313" key="14">
    <source>
        <dbReference type="EMBL" id="EGT35356.1"/>
    </source>
</evidence>
<keyword evidence="2" id="KW-1003">Cell membrane</keyword>
<dbReference type="AlphaFoldDB" id="G0NPR6"/>
<dbReference type="GO" id="GO:0045202">
    <property type="term" value="C:synapse"/>
    <property type="evidence" value="ECO:0007669"/>
    <property type="project" value="GOC"/>
</dbReference>
<evidence type="ECO:0000256" key="5">
    <source>
        <dbReference type="ARBA" id="ARBA00023040"/>
    </source>
</evidence>
<dbReference type="InParanoid" id="G0NPR6"/>
<feature type="transmembrane region" description="Helical" evidence="12">
    <location>
        <begin position="853"/>
        <end position="875"/>
    </location>
</feature>
<feature type="transmembrane region" description="Helical" evidence="12">
    <location>
        <begin position="439"/>
        <end position="459"/>
    </location>
</feature>
<evidence type="ECO:0000256" key="1">
    <source>
        <dbReference type="ARBA" id="ARBA00004651"/>
    </source>
</evidence>
<dbReference type="HOGENOM" id="CLU_009579_11_1_1"/>
<comment type="subcellular location">
    <subcellularLocation>
        <location evidence="1">Cell membrane</location>
        <topology evidence="1">Multi-pass membrane protein</topology>
    </subcellularLocation>
</comment>
<evidence type="ECO:0000256" key="9">
    <source>
        <dbReference type="ARBA" id="ARBA00023224"/>
    </source>
</evidence>
<dbReference type="Gene3D" id="1.20.1070.10">
    <property type="entry name" value="Rhodopsin 7-helix transmembrane proteins"/>
    <property type="match status" value="2"/>
</dbReference>
<dbReference type="PRINTS" id="PR00237">
    <property type="entry name" value="GPCRRHODOPSN"/>
</dbReference>
<keyword evidence="7" id="KW-1015">Disulfide bond</keyword>
<evidence type="ECO:0000256" key="8">
    <source>
        <dbReference type="ARBA" id="ARBA00023170"/>
    </source>
</evidence>
<evidence type="ECO:0000256" key="10">
    <source>
        <dbReference type="RuleBase" id="RU000688"/>
    </source>
</evidence>
<dbReference type="InterPro" id="IPR017452">
    <property type="entry name" value="GPCR_Rhodpsn_7TM"/>
</dbReference>
<evidence type="ECO:0000256" key="12">
    <source>
        <dbReference type="SAM" id="Phobius"/>
    </source>
</evidence>
<dbReference type="eggNOG" id="KOG3656">
    <property type="taxonomic scope" value="Eukaryota"/>
</dbReference>
<dbReference type="Pfam" id="PF00001">
    <property type="entry name" value="7tm_1"/>
    <property type="match status" value="2"/>
</dbReference>